<sequence length="78" mass="8187">MATLCFLHVGGPCGRGGGTINRLELVRKVPSITALLRTGAGVAYCGLAEPGELFHWLEGLSNQRAASPPVRLSSQAVR</sequence>
<protein>
    <submittedName>
        <fullName evidence="1">Uncharacterized protein</fullName>
    </submittedName>
</protein>
<accession>A0AAD7R8F2</accession>
<comment type="caution">
    <text evidence="1">The sequence shown here is derived from an EMBL/GenBank/DDBJ whole genome shotgun (WGS) entry which is preliminary data.</text>
</comment>
<organism evidence="1 2">
    <name type="scientific">Aldrovandia affinis</name>
    <dbReference type="NCBI Taxonomy" id="143900"/>
    <lineage>
        <taxon>Eukaryota</taxon>
        <taxon>Metazoa</taxon>
        <taxon>Chordata</taxon>
        <taxon>Craniata</taxon>
        <taxon>Vertebrata</taxon>
        <taxon>Euteleostomi</taxon>
        <taxon>Actinopterygii</taxon>
        <taxon>Neopterygii</taxon>
        <taxon>Teleostei</taxon>
        <taxon>Notacanthiformes</taxon>
        <taxon>Halosauridae</taxon>
        <taxon>Aldrovandia</taxon>
    </lineage>
</organism>
<dbReference type="EMBL" id="JAINUG010000447">
    <property type="protein sequence ID" value="KAJ8371520.1"/>
    <property type="molecule type" value="Genomic_DNA"/>
</dbReference>
<dbReference type="AlphaFoldDB" id="A0AAD7R8F2"/>
<reference evidence="1" key="1">
    <citation type="journal article" date="2023" name="Science">
        <title>Genome structures resolve the early diversification of teleost fishes.</title>
        <authorList>
            <person name="Parey E."/>
            <person name="Louis A."/>
            <person name="Montfort J."/>
            <person name="Bouchez O."/>
            <person name="Roques C."/>
            <person name="Iampietro C."/>
            <person name="Lluch J."/>
            <person name="Castinel A."/>
            <person name="Donnadieu C."/>
            <person name="Desvignes T."/>
            <person name="Floi Bucao C."/>
            <person name="Jouanno E."/>
            <person name="Wen M."/>
            <person name="Mejri S."/>
            <person name="Dirks R."/>
            <person name="Jansen H."/>
            <person name="Henkel C."/>
            <person name="Chen W.J."/>
            <person name="Zahm M."/>
            <person name="Cabau C."/>
            <person name="Klopp C."/>
            <person name="Thompson A.W."/>
            <person name="Robinson-Rechavi M."/>
            <person name="Braasch I."/>
            <person name="Lecointre G."/>
            <person name="Bobe J."/>
            <person name="Postlethwait J.H."/>
            <person name="Berthelot C."/>
            <person name="Roest Crollius H."/>
            <person name="Guiguen Y."/>
        </authorList>
    </citation>
    <scope>NUCLEOTIDE SEQUENCE</scope>
    <source>
        <strain evidence="1">NC1722</strain>
    </source>
</reference>
<gene>
    <name evidence="1" type="ORF">AAFF_G00307570</name>
</gene>
<evidence type="ECO:0000313" key="1">
    <source>
        <dbReference type="EMBL" id="KAJ8371520.1"/>
    </source>
</evidence>
<evidence type="ECO:0000313" key="2">
    <source>
        <dbReference type="Proteomes" id="UP001221898"/>
    </source>
</evidence>
<dbReference type="Proteomes" id="UP001221898">
    <property type="component" value="Unassembled WGS sequence"/>
</dbReference>
<proteinExistence type="predicted"/>
<name>A0AAD7R8F2_9TELE</name>
<keyword evidence="2" id="KW-1185">Reference proteome</keyword>